<reference evidence="2" key="1">
    <citation type="submission" date="2021-01" db="UniProtKB">
        <authorList>
            <consortium name="EnsemblMetazoa"/>
        </authorList>
    </citation>
    <scope>IDENTIFICATION</scope>
</reference>
<feature type="transmembrane region" description="Helical" evidence="1">
    <location>
        <begin position="27"/>
        <end position="52"/>
    </location>
</feature>
<dbReference type="AlphaFoldDB" id="A0A7M5XIN3"/>
<proteinExistence type="predicted"/>
<keyword evidence="1" id="KW-0472">Membrane</keyword>
<keyword evidence="1" id="KW-1133">Transmembrane helix</keyword>
<name>A0A7M5XIN3_9CNID</name>
<protein>
    <recommendedName>
        <fullName evidence="4">SMODS and SLOG-associating 2TM effector domain-containing protein</fullName>
    </recommendedName>
</protein>
<dbReference type="EnsemblMetazoa" id="CLYHEMT023880.1">
    <property type="protein sequence ID" value="CLYHEMP023880.1"/>
    <property type="gene ID" value="CLYHEMG023880"/>
</dbReference>
<sequence length="172" mass="20201">MGMRENWYRFLEITKIKSKGHEKAAQYWDFMHSFFSLFMIFLGAATTFLSLIKSVPPPVVSGIAAMTTLVSAINAFLRPHDRRQVQLDSSKGFRILMMRMIRAEKEREYEDLWRELNKALLDEPFLPNKYAKQEPDMGWSLTPELLMVSIIRLFTFNPLSLPFLFFLYCNLC</sequence>
<evidence type="ECO:0000256" key="1">
    <source>
        <dbReference type="SAM" id="Phobius"/>
    </source>
</evidence>
<evidence type="ECO:0000313" key="2">
    <source>
        <dbReference type="EnsemblMetazoa" id="CLYHEMP023880.1"/>
    </source>
</evidence>
<dbReference type="Proteomes" id="UP000594262">
    <property type="component" value="Unplaced"/>
</dbReference>
<accession>A0A7M5XIN3</accession>
<evidence type="ECO:0000313" key="3">
    <source>
        <dbReference type="Proteomes" id="UP000594262"/>
    </source>
</evidence>
<evidence type="ECO:0008006" key="4">
    <source>
        <dbReference type="Google" id="ProtNLM"/>
    </source>
</evidence>
<keyword evidence="3" id="KW-1185">Reference proteome</keyword>
<organism evidence="2 3">
    <name type="scientific">Clytia hemisphaerica</name>
    <dbReference type="NCBI Taxonomy" id="252671"/>
    <lineage>
        <taxon>Eukaryota</taxon>
        <taxon>Metazoa</taxon>
        <taxon>Cnidaria</taxon>
        <taxon>Hydrozoa</taxon>
        <taxon>Hydroidolina</taxon>
        <taxon>Leptothecata</taxon>
        <taxon>Obeliida</taxon>
        <taxon>Clytiidae</taxon>
        <taxon>Clytia</taxon>
    </lineage>
</organism>
<keyword evidence="1" id="KW-0812">Transmembrane</keyword>
<dbReference type="OrthoDB" id="10359065at2759"/>
<feature type="transmembrane region" description="Helical" evidence="1">
    <location>
        <begin position="145"/>
        <end position="168"/>
    </location>
</feature>